<evidence type="ECO:0000256" key="1">
    <source>
        <dbReference type="ARBA" id="ARBA00018393"/>
    </source>
</evidence>
<dbReference type="InterPro" id="IPR032821">
    <property type="entry name" value="PKS_assoc"/>
</dbReference>
<dbReference type="SMART" id="SM00825">
    <property type="entry name" value="PKS_KS"/>
    <property type="match status" value="1"/>
</dbReference>
<keyword evidence="5" id="KW-0808">Transferase</keyword>
<dbReference type="InterPro" id="IPR049900">
    <property type="entry name" value="PKS_mFAS_DH"/>
</dbReference>
<dbReference type="Pfam" id="PF16197">
    <property type="entry name" value="KAsynt_C_assoc"/>
    <property type="match status" value="1"/>
</dbReference>
<dbReference type="Pfam" id="PF00109">
    <property type="entry name" value="ketoacyl-synt"/>
    <property type="match status" value="1"/>
</dbReference>
<evidence type="ECO:0000256" key="2">
    <source>
        <dbReference type="ARBA" id="ARBA00022450"/>
    </source>
</evidence>
<evidence type="ECO:0000256" key="4">
    <source>
        <dbReference type="ARBA" id="ARBA00022603"/>
    </source>
</evidence>
<dbReference type="Gene3D" id="3.40.47.10">
    <property type="match status" value="1"/>
</dbReference>
<evidence type="ECO:0000256" key="3">
    <source>
        <dbReference type="ARBA" id="ARBA00022553"/>
    </source>
</evidence>
<dbReference type="EMBL" id="PDNA01000022">
    <property type="protein sequence ID" value="PGH23621.1"/>
    <property type="molecule type" value="Genomic_DNA"/>
</dbReference>
<dbReference type="InterPro" id="IPR018201">
    <property type="entry name" value="Ketoacyl_synth_AS"/>
</dbReference>
<dbReference type="GO" id="GO:0031177">
    <property type="term" value="F:phosphopantetheine binding"/>
    <property type="evidence" value="ECO:0007669"/>
    <property type="project" value="InterPro"/>
</dbReference>
<feature type="active site" description="Proton acceptor; for dehydratase activity" evidence="9">
    <location>
        <position position="973"/>
    </location>
</feature>
<evidence type="ECO:0000256" key="6">
    <source>
        <dbReference type="ARBA" id="ARBA00023268"/>
    </source>
</evidence>
<dbReference type="InterPro" id="IPR020807">
    <property type="entry name" value="PKS_DH"/>
</dbReference>
<dbReference type="SUPFAM" id="SSF53335">
    <property type="entry name" value="S-adenosyl-L-methionine-dependent methyltransferases"/>
    <property type="match status" value="1"/>
</dbReference>
<dbReference type="GO" id="GO:0004315">
    <property type="term" value="F:3-oxoacyl-[acyl-carrier-protein] synthase activity"/>
    <property type="evidence" value="ECO:0007669"/>
    <property type="project" value="InterPro"/>
</dbReference>
<proteinExistence type="predicted"/>
<dbReference type="SMART" id="SM00827">
    <property type="entry name" value="PKS_AT"/>
    <property type="match status" value="1"/>
</dbReference>
<dbReference type="InterPro" id="IPR036736">
    <property type="entry name" value="ACP-like_sf"/>
</dbReference>
<dbReference type="STRING" id="1447883.A0A2B7YRD6"/>
<dbReference type="PROSITE" id="PS52019">
    <property type="entry name" value="PKS_MFAS_DH"/>
    <property type="match status" value="1"/>
</dbReference>
<protein>
    <recommendedName>
        <fullName evidence="1">Non-reducing polyketide synthase nscA</fullName>
    </recommendedName>
    <alternativeName>
        <fullName evidence="7">Conidial yellow pigment biosynthesis polyketide synthase nscA</fullName>
    </alternativeName>
    <alternativeName>
        <fullName evidence="8">Neosartoricin B biosynthesis protein A</fullName>
    </alternativeName>
</protein>
<dbReference type="CDD" id="cd02440">
    <property type="entry name" value="AdoMet_MTases"/>
    <property type="match status" value="1"/>
</dbReference>
<dbReference type="PROSITE" id="PS00012">
    <property type="entry name" value="PHOSPHOPANTETHEINE"/>
    <property type="match status" value="1"/>
</dbReference>
<evidence type="ECO:0000313" key="15">
    <source>
        <dbReference type="Proteomes" id="UP000224634"/>
    </source>
</evidence>
<dbReference type="PROSITE" id="PS00606">
    <property type="entry name" value="KS3_1"/>
    <property type="match status" value="1"/>
</dbReference>
<feature type="domain" description="PKS/mFAS DH" evidence="13">
    <location>
        <begin position="941"/>
        <end position="1253"/>
    </location>
</feature>
<dbReference type="InterPro" id="IPR029063">
    <property type="entry name" value="SAM-dependent_MTases_sf"/>
</dbReference>
<dbReference type="InterPro" id="IPR009081">
    <property type="entry name" value="PP-bd_ACP"/>
</dbReference>
<dbReference type="SUPFAM" id="SSF47336">
    <property type="entry name" value="ACP-like"/>
    <property type="match status" value="1"/>
</dbReference>
<dbReference type="InterPro" id="IPR013968">
    <property type="entry name" value="PKS_KR"/>
</dbReference>
<dbReference type="Pfam" id="PF14765">
    <property type="entry name" value="PS-DH"/>
    <property type="match status" value="1"/>
</dbReference>
<dbReference type="GO" id="GO:0008168">
    <property type="term" value="F:methyltransferase activity"/>
    <property type="evidence" value="ECO:0007669"/>
    <property type="project" value="UniProtKB-KW"/>
</dbReference>
<dbReference type="InterPro" id="IPR050091">
    <property type="entry name" value="PKS_NRPS_Biosynth_Enz"/>
</dbReference>
<name>A0A2B7YRD6_POLH7</name>
<feature type="region of interest" description="N-terminal hotdog fold" evidence="9">
    <location>
        <begin position="941"/>
        <end position="1077"/>
    </location>
</feature>
<dbReference type="PROSITE" id="PS52004">
    <property type="entry name" value="KS3_2"/>
    <property type="match status" value="1"/>
</dbReference>
<feature type="compositionally biased region" description="Low complexity" evidence="10">
    <location>
        <begin position="2523"/>
        <end position="2551"/>
    </location>
</feature>
<dbReference type="OrthoDB" id="329835at2759"/>
<dbReference type="InterPro" id="IPR016035">
    <property type="entry name" value="Acyl_Trfase/lysoPLipase"/>
</dbReference>
<evidence type="ECO:0000259" key="13">
    <source>
        <dbReference type="PROSITE" id="PS52019"/>
    </source>
</evidence>
<dbReference type="InterPro" id="IPR014043">
    <property type="entry name" value="Acyl_transferase_dom"/>
</dbReference>
<dbReference type="Gene3D" id="3.10.129.110">
    <property type="entry name" value="Polyketide synthase dehydratase"/>
    <property type="match status" value="1"/>
</dbReference>
<reference evidence="14 15" key="1">
    <citation type="submission" date="2017-10" db="EMBL/GenBank/DDBJ databases">
        <title>Comparative genomics in systemic dimorphic fungi from Ajellomycetaceae.</title>
        <authorList>
            <person name="Munoz J.F."/>
            <person name="Mcewen J.G."/>
            <person name="Clay O.K."/>
            <person name="Cuomo C.A."/>
        </authorList>
    </citation>
    <scope>NUCLEOTIDE SEQUENCE [LARGE SCALE GENOMIC DNA]</scope>
    <source>
        <strain evidence="14 15">UAMH7299</strain>
    </source>
</reference>
<feature type="active site" description="Proton donor; for dehydratase activity" evidence="9">
    <location>
        <position position="1156"/>
    </location>
</feature>
<accession>A0A2B7YRD6</accession>
<dbReference type="InterPro" id="IPR001227">
    <property type="entry name" value="Ac_transferase_dom_sf"/>
</dbReference>
<dbReference type="Pfam" id="PF08659">
    <property type="entry name" value="KR"/>
    <property type="match status" value="1"/>
</dbReference>
<dbReference type="InterPro" id="IPR006162">
    <property type="entry name" value="Ppantetheine_attach_site"/>
</dbReference>
<dbReference type="Gene3D" id="1.10.1200.10">
    <property type="entry name" value="ACP-like"/>
    <property type="match status" value="1"/>
</dbReference>
<dbReference type="InterPro" id="IPR020806">
    <property type="entry name" value="PKS_PP-bd"/>
</dbReference>
<dbReference type="InterPro" id="IPR020841">
    <property type="entry name" value="PKS_Beta-ketoAc_synthase_dom"/>
</dbReference>
<dbReference type="Gene3D" id="3.40.50.150">
    <property type="entry name" value="Vaccinia Virus protein VP39"/>
    <property type="match status" value="1"/>
</dbReference>
<dbReference type="InterPro" id="IPR049551">
    <property type="entry name" value="PKS_DH_C"/>
</dbReference>
<keyword evidence="4" id="KW-0489">Methyltransferase</keyword>
<sequence length="2913" mass="317914">MTANHSPSAQSGEPIAIVGSGCRFPGGANSPSKLWELLRSPRDVLKKIPTERFNPDGFYHPDGEYHGHMNVQHTYMLDEDHRQFDAGFFNISVSEASSIDPQQRFLLETVYEALESAGLAIERLRGSNTAVYIGAMCGEYSDLLIRDLNSMPSYFATGTARSILANRISYFYDWHGPSMTIDTACSSSLVALNHAVQTLRAGTSRVAVAAGANILLGPEAYIAESKFHMLSPNGRSHMWDSRADGYGRGDGVAAVVLKTLKAAIEDGDHIECIIRETGVNQDGRTKGITMPSADAQVALIEDTYRRAGLDINTASGRCQYFEAHGTGTPAGDPIEAEAIHRSLGSRIDGDDTLFVGTIKTVIGHTEGTAGIAGLLKASMALQNSLILPNMLFEQLNPRVAPFYSHLQIPTSAMPWPSLPSGVPRRASVNSFGFGGTNAHAILEGYDAPEDHNSVSSVFVPFVFSALTESSLKRVLTDFVDYLEESPTADLRDLSWTLHSRRSVFPIRAAFPGLTVDGLRAAIIDGIEASGANGKPLGSRVSSGNSQLLGIFTGQGAQWPAMGRELVIRSSYVQSRIDYLESVLASLPQQDQPSWSLKAELLADAKSRLHEATLSQPLCTAVQVVLVDLLSAANIKFSAVVGHSSGEIGAAYAAGFISARDAIIIAYYRGLHAHLAQGKVGEKGAMMAVGISPQEGQEFCDRPEFKDRMSVAACNSPLTITLSGDFDVVEKARGIFEAEGKFARLLRVDKAYHSHHMLPCSQQYIDSLTNANITAKQTPGDCRWYSSVYCRQMTDTDSNIGASYWAQNMTECVMFSQAVEAALSDPSNQFTGILEVGPHGALKGPTEDTIKEHGVDALPYSSCLVRNKNDIESFSAALAHVWKYSPGSFVDLEGFEKLVSGPATKRPTVVKTLPKYSWDHDGIHWHESRRSRALRRRNEAGHPLLGNRNPDGTDHDITWQNILRVSELPWLRGHQLQGQIVFPAAGYVVLAMEAALQVAGRRTVSLIEARNISIVRPITFEDERHGVETLFNLHIESGNVKSGDTILASFRVNCAPTKDSENVVLVASGQIEISFEAETAADMLLPPRAEIPPYMSEVDVDELYNSLTDVGYLYSGSFRALSSMKRKLGRVAGSVANPAIDLHWSEENLLIHPGMLDATVQSLLLAHSSPGDGRLWSLHVPTSISSIRVDVSSCRLHRDSEFTFDTVLTQRESGGKNAQSEIHGDIEVFSGDGSHGMIQVEGLSLVPFAPASASQDCQLFFHNIWNPAEADGELAVGQSTVPDEEIEFGWVLERVSYFYLRKLVQEITQEDLDKAEWHHHKLLDYAHHVINCVNDGTQAYGKKEWNDDTAADLDAIMEQYADTIELKLMRGVGENLVAAVRGETVILQHMLKDGMLNRYYAEALGLEPYTAFFAEVAAQIAHRYPRMNILEIGAGTGAATKGITKRLGEAFSSYTYTDISTGFFETASEVFANFSDRMIYKALDAEKDVVSQGFKEHAYDMIVASNVLHATKDLNHTMTNVRKLLKPGGLLLLFEVTSNDTMRTSFTMGGISGWWIGADTGRPWSPCISAVEWNTLLLETGFSGIDTITPEMHTLARPFSVIVSRAVDDNINLLLEPTLSPSPDSRIRDLVIVGGTTLKTSRLASKIGRILNQHTSSLTTIASLDDVAKIRSVSPMSTVLCLSELDRPVFEYLTSDSFASLKSLFSKAQNILWITQGCRSDNPYANAMVGFGRAAAMEMSHVRLQLVDLDNLSKPDPQMLADLLLRLQITDSLEKRGHNDDILWSNEPEIAVENGSVLVPRIVPRNEPNDRYNAERRKITSRVSPLTARVTVEKSRDGSVLSQDHSALALFEDTLSDAVRVDVTYSLRFAIPISSTTAVYLVLGHAAKSNDTVVALSAINGSSIVVPKAFAKPYAGALGNSSPHDLLLIAYNLLSQFILSTVESDTHVLLFEPDALLLDVVRRRLSERGICVSAITTSTSATSKSERIFIHPLASSRAIKASIPARVSMFLDFSLATGKPDISRNRIMNCLPTTTRILDFSTLQDSQSSTVLNSCATMSDMLGQAIDSASHVDIPSDSTGTIIHPNELLHNTASLSSVVDWTMTESVPVTVKPADHAPMLRSNGTYVLIGLAGGLGITLCGWLVDQGARHIVITSRNPKVDPMWISALEAKGAKIYIYSSDVTNKQSLQDLFSHIRANLPPIAGVANGAMVLADTPLLEMSFDQMQRVLKPKVDGSRYIDELLYDDPLDFFVLFSSLSCVFGNSGQSNYAAANMYMVSLAAQRRRRGLAASAIDIGAILGVGYIAREATQTVLDQLSNAGYRFLSERDFHLAFAEAIICGRPDSGQSEELITGLRITNADEEFKPAWCSNPRFCHTVRTSMDDQSADRGKEGAALPVRALLQAATCLEQVTQTVQGAVINKLKIVLQLRSDTTNDPTALLEQTADDLGIDSLVAVELRSWFLRELQVDMPVLKILGGATVGEIVDHAAKNLPTELIPLLGGDDDSTASESDSLVIIDTPYTGGSSPQSSPMSRSDSLGKSSSTLSSQTDLVSWSDITEPVPDTPPKMEATNKIDWNNETTVEHAISQLKAPSFILGAKDEITVAITGATGFLGGALLQQLANMGHVTKIHCLAVRNVNKFAGKLHAKVTVHEGDLTQTRLGLSAKDAELVFRETDVIIHNGADVTFLRTYRRLKDANVTSTKELVRLALSYGNVKQFHFVSTASVGQVTMREELYEESVARYIPYDNGANGYATTKWTGEVYLENVSKATNLGVWIHRPSTITGDGAPQTDVMLNILRYSKQIKAVPSLRNLTGWFHFVGVEEVVKGITEQFYTPLPASSSVAYLNHCGDVKVNVRGLKEYLQNQDGETYQVLGQKEWNKKAQKFGMQESIAVFLEISDEAKKLLQLMRRGRKE</sequence>
<dbReference type="InterPro" id="IPR013120">
    <property type="entry name" value="FAR_NAD-bd"/>
</dbReference>
<dbReference type="SUPFAM" id="SSF52151">
    <property type="entry name" value="FabD/lysophospholipase-like"/>
    <property type="match status" value="1"/>
</dbReference>
<dbReference type="SUPFAM" id="SSF53901">
    <property type="entry name" value="Thiolase-like"/>
    <property type="match status" value="1"/>
</dbReference>
<dbReference type="InterPro" id="IPR014030">
    <property type="entry name" value="Ketoacyl_synth_N"/>
</dbReference>
<dbReference type="SUPFAM" id="SSF51735">
    <property type="entry name" value="NAD(P)-binding Rossmann-fold domains"/>
    <property type="match status" value="3"/>
</dbReference>
<dbReference type="Proteomes" id="UP000224634">
    <property type="component" value="Unassembled WGS sequence"/>
</dbReference>
<dbReference type="GO" id="GO:0032259">
    <property type="term" value="P:methylation"/>
    <property type="evidence" value="ECO:0007669"/>
    <property type="project" value="UniProtKB-KW"/>
</dbReference>
<dbReference type="Pfam" id="PF02801">
    <property type="entry name" value="Ketoacyl-synt_C"/>
    <property type="match status" value="1"/>
</dbReference>
<organism evidence="14 15">
    <name type="scientific">Polytolypa hystricis (strain UAMH7299)</name>
    <dbReference type="NCBI Taxonomy" id="1447883"/>
    <lineage>
        <taxon>Eukaryota</taxon>
        <taxon>Fungi</taxon>
        <taxon>Dikarya</taxon>
        <taxon>Ascomycota</taxon>
        <taxon>Pezizomycotina</taxon>
        <taxon>Eurotiomycetes</taxon>
        <taxon>Eurotiomycetidae</taxon>
        <taxon>Onygenales</taxon>
        <taxon>Onygenales incertae sedis</taxon>
        <taxon>Polytolypa</taxon>
    </lineage>
</organism>
<evidence type="ECO:0000259" key="11">
    <source>
        <dbReference type="PROSITE" id="PS50075"/>
    </source>
</evidence>
<dbReference type="Pfam" id="PF21089">
    <property type="entry name" value="PKS_DH_N"/>
    <property type="match status" value="1"/>
</dbReference>
<feature type="domain" description="Carrier" evidence="11">
    <location>
        <begin position="2411"/>
        <end position="2490"/>
    </location>
</feature>
<dbReference type="InterPro" id="IPR042104">
    <property type="entry name" value="PKS_dehydratase_sf"/>
</dbReference>
<dbReference type="GO" id="GO:0004312">
    <property type="term" value="F:fatty acid synthase activity"/>
    <property type="evidence" value="ECO:0007669"/>
    <property type="project" value="TreeGrafter"/>
</dbReference>
<dbReference type="InterPro" id="IPR016036">
    <property type="entry name" value="Malonyl_transacylase_ACP-bd"/>
</dbReference>
<dbReference type="CDD" id="cd00833">
    <property type="entry name" value="PKS"/>
    <property type="match status" value="1"/>
</dbReference>
<dbReference type="GO" id="GO:0044550">
    <property type="term" value="P:secondary metabolite biosynthetic process"/>
    <property type="evidence" value="ECO:0007669"/>
    <property type="project" value="TreeGrafter"/>
</dbReference>
<comment type="caution">
    <text evidence="14">The sequence shown here is derived from an EMBL/GenBank/DDBJ whole genome shotgun (WGS) entry which is preliminary data.</text>
</comment>
<evidence type="ECO:0000256" key="9">
    <source>
        <dbReference type="PROSITE-ProRule" id="PRU01363"/>
    </source>
</evidence>
<evidence type="ECO:0000256" key="7">
    <source>
        <dbReference type="ARBA" id="ARBA00031359"/>
    </source>
</evidence>
<evidence type="ECO:0000259" key="12">
    <source>
        <dbReference type="PROSITE" id="PS52004"/>
    </source>
</evidence>
<gene>
    <name evidence="14" type="ORF">AJ80_02402</name>
</gene>
<dbReference type="PANTHER" id="PTHR43775">
    <property type="entry name" value="FATTY ACID SYNTHASE"/>
    <property type="match status" value="1"/>
</dbReference>
<dbReference type="PANTHER" id="PTHR43775:SF20">
    <property type="entry name" value="HYBRID PKS-NRPS SYNTHETASE APDA"/>
    <property type="match status" value="1"/>
</dbReference>
<dbReference type="InterPro" id="IPR014031">
    <property type="entry name" value="Ketoacyl_synth_C"/>
</dbReference>
<dbReference type="PROSITE" id="PS50075">
    <property type="entry name" value="CARRIER"/>
    <property type="match status" value="1"/>
</dbReference>
<evidence type="ECO:0000256" key="8">
    <source>
        <dbReference type="ARBA" id="ARBA00033379"/>
    </source>
</evidence>
<dbReference type="SUPFAM" id="SSF55048">
    <property type="entry name" value="Probable ACP-binding domain of malonyl-CoA ACP transacylase"/>
    <property type="match status" value="1"/>
</dbReference>
<dbReference type="Gene3D" id="3.40.366.10">
    <property type="entry name" value="Malonyl-Coenzyme A Acyl Carrier Protein, domain 2"/>
    <property type="match status" value="1"/>
</dbReference>
<dbReference type="SMART" id="SM00826">
    <property type="entry name" value="PKS_DH"/>
    <property type="match status" value="1"/>
</dbReference>
<dbReference type="InterPro" id="IPR013217">
    <property type="entry name" value="Methyltransf_12"/>
</dbReference>
<feature type="region of interest" description="C-terminal hotdog fold" evidence="9">
    <location>
        <begin position="1094"/>
        <end position="1253"/>
    </location>
</feature>
<dbReference type="Pfam" id="PF00698">
    <property type="entry name" value="Acyl_transf_1"/>
    <property type="match status" value="1"/>
</dbReference>
<dbReference type="FunFam" id="3.40.47.10:FF:000019">
    <property type="entry name" value="Polyketide synthase type I"/>
    <property type="match status" value="1"/>
</dbReference>
<evidence type="ECO:0000256" key="5">
    <source>
        <dbReference type="ARBA" id="ARBA00022679"/>
    </source>
</evidence>
<dbReference type="Pfam" id="PF08242">
    <property type="entry name" value="Methyltransf_12"/>
    <property type="match status" value="1"/>
</dbReference>
<dbReference type="InterPro" id="IPR049552">
    <property type="entry name" value="PKS_DH_N"/>
</dbReference>
<dbReference type="InterPro" id="IPR036291">
    <property type="entry name" value="NAD(P)-bd_dom_sf"/>
</dbReference>
<keyword evidence="6" id="KW-0511">Multifunctional enzyme</keyword>
<dbReference type="GO" id="GO:0006633">
    <property type="term" value="P:fatty acid biosynthetic process"/>
    <property type="evidence" value="ECO:0007669"/>
    <property type="project" value="InterPro"/>
</dbReference>
<dbReference type="Pfam" id="PF00550">
    <property type="entry name" value="PP-binding"/>
    <property type="match status" value="1"/>
</dbReference>
<dbReference type="InterPro" id="IPR057326">
    <property type="entry name" value="KR_dom"/>
</dbReference>
<evidence type="ECO:0000256" key="10">
    <source>
        <dbReference type="SAM" id="MobiDB-lite"/>
    </source>
</evidence>
<dbReference type="Gene3D" id="3.40.50.720">
    <property type="entry name" value="NAD(P)-binding Rossmann-like Domain"/>
    <property type="match status" value="3"/>
</dbReference>
<keyword evidence="15" id="KW-1185">Reference proteome</keyword>
<dbReference type="InterPro" id="IPR016039">
    <property type="entry name" value="Thiolase-like"/>
</dbReference>
<keyword evidence="3" id="KW-0597">Phosphoprotein</keyword>
<feature type="domain" description="Ketosynthase family 3 (KS3)" evidence="12">
    <location>
        <begin position="12"/>
        <end position="444"/>
    </location>
</feature>
<feature type="region of interest" description="Disordered" evidence="10">
    <location>
        <begin position="2515"/>
        <end position="2565"/>
    </location>
</feature>
<dbReference type="SMART" id="SM00822">
    <property type="entry name" value="PKS_KR"/>
    <property type="match status" value="1"/>
</dbReference>
<dbReference type="Pfam" id="PF07993">
    <property type="entry name" value="NAD_binding_4"/>
    <property type="match status" value="1"/>
</dbReference>
<dbReference type="SMART" id="SM00823">
    <property type="entry name" value="PKS_PP"/>
    <property type="match status" value="1"/>
</dbReference>
<evidence type="ECO:0000313" key="14">
    <source>
        <dbReference type="EMBL" id="PGH23621.1"/>
    </source>
</evidence>
<keyword evidence="2" id="KW-0596">Phosphopantetheine</keyword>